<dbReference type="Gene3D" id="2.60.40.10">
    <property type="entry name" value="Immunoglobulins"/>
    <property type="match status" value="3"/>
</dbReference>
<dbReference type="InterPro" id="IPR013783">
    <property type="entry name" value="Ig-like_fold"/>
</dbReference>
<accession>M5TVT0</accession>
<feature type="region of interest" description="Disordered" evidence="1">
    <location>
        <begin position="329"/>
        <end position="367"/>
    </location>
</feature>
<feature type="compositionally biased region" description="Low complexity" evidence="1">
    <location>
        <begin position="331"/>
        <end position="340"/>
    </location>
</feature>
<feature type="region of interest" description="Disordered" evidence="1">
    <location>
        <begin position="70"/>
        <end position="138"/>
    </location>
</feature>
<dbReference type="PANTHER" id="PTHR34819">
    <property type="entry name" value="LARGE CYSTEINE-RICH PERIPLASMIC PROTEIN OMCB"/>
    <property type="match status" value="1"/>
</dbReference>
<name>M5TVT0_9BACT</name>
<dbReference type="AlphaFoldDB" id="M5TVT0"/>
<evidence type="ECO:0000313" key="3">
    <source>
        <dbReference type="EMBL" id="EMI53312.1"/>
    </source>
</evidence>
<feature type="compositionally biased region" description="Basic and acidic residues" evidence="1">
    <location>
        <begin position="118"/>
        <end position="133"/>
    </location>
</feature>
<comment type="caution">
    <text evidence="3">The sequence shown here is derived from an EMBL/GenBank/DDBJ whole genome shotgun (WGS) entry which is preliminary data.</text>
</comment>
<dbReference type="InterPro" id="IPR001434">
    <property type="entry name" value="OmcB-like_DUF11"/>
</dbReference>
<dbReference type="Proteomes" id="UP000011885">
    <property type="component" value="Unassembled WGS sequence"/>
</dbReference>
<feature type="domain" description="DUF11" evidence="2">
    <location>
        <begin position="450"/>
        <end position="540"/>
    </location>
</feature>
<evidence type="ECO:0000313" key="4">
    <source>
        <dbReference type="Proteomes" id="UP000011885"/>
    </source>
</evidence>
<reference evidence="3 4" key="1">
    <citation type="journal article" date="2013" name="Mar. Genomics">
        <title>Expression of sulfatases in Rhodopirellula baltica and the diversity of sulfatases in the genus Rhodopirellula.</title>
        <authorList>
            <person name="Wegner C.E."/>
            <person name="Richter-Heitmann T."/>
            <person name="Klindworth A."/>
            <person name="Klockow C."/>
            <person name="Richter M."/>
            <person name="Achstetter T."/>
            <person name="Glockner F.O."/>
            <person name="Harder J."/>
        </authorList>
    </citation>
    <scope>NUCLEOTIDE SEQUENCE [LARGE SCALE GENOMIC DNA]</scope>
    <source>
        <strain evidence="3 4">SM41</strain>
    </source>
</reference>
<keyword evidence="4" id="KW-1185">Reference proteome</keyword>
<dbReference type="PATRIC" id="fig|1263870.3.peg.5601"/>
<gene>
    <name evidence="3" type="ORF">RSSM_05285</name>
</gene>
<organism evidence="3 4">
    <name type="scientific">Rhodopirellula sallentina SM41</name>
    <dbReference type="NCBI Taxonomy" id="1263870"/>
    <lineage>
        <taxon>Bacteria</taxon>
        <taxon>Pseudomonadati</taxon>
        <taxon>Planctomycetota</taxon>
        <taxon>Planctomycetia</taxon>
        <taxon>Pirellulales</taxon>
        <taxon>Pirellulaceae</taxon>
        <taxon>Rhodopirellula</taxon>
    </lineage>
</organism>
<evidence type="ECO:0000259" key="2">
    <source>
        <dbReference type="Pfam" id="PF01345"/>
    </source>
</evidence>
<dbReference type="NCBIfam" id="TIGR01451">
    <property type="entry name" value="B_ant_repeat"/>
    <property type="match status" value="1"/>
</dbReference>
<evidence type="ECO:0000256" key="1">
    <source>
        <dbReference type="SAM" id="MobiDB-lite"/>
    </source>
</evidence>
<sequence>MFMMSSVGVATAQTTMQTGGGLLMIKADMPESARVGEQFTYTVEVTNASDQTVLHDIKLKQRRAKGFQIESVSVNGKQEDTKQSDESSSSQDQKSQKQQSDSGSSNQDQGNQSQSSDKVMKIDTLKPGERREFTIQASGDEEGELRSCLEVVSYTPAICLTSQIVKPELELTKMAPKKANRCNVIELNYKVKNAGSGDVGKFEITDSLGDGLATIDGESELSFPVDGLAAGETREFVARVYARKSGTFRSRAVAKADGSELKSRSKETATEVIAADLMVQVDGAERVYADDLVTFTATIANTGNAAAESVNVTVEWPAKANLADMSDYKTQQHQGNNAQGGQSGEPTPASDNQTADSQKSDSRDNNKMEMQTESFVIDRLEAGQAAEFTYAIRTDNLDKVATKVRARHVCTVDAAEDQEKSTAKTTATSMATAEVVRLPALQLAVVDAEDPVKQDGNVEYIIQVWNEGDAPDQNVQLVAMLPKNLKFKSADGPTDSQSEGNEIKFKPIKTMEPGERVEYTVTAEPTGTGNVRFEASLTSKMLQNKVTGEEPTRLFASQKK</sequence>
<feature type="compositionally biased region" description="Low complexity" evidence="1">
    <location>
        <begin position="86"/>
        <end position="117"/>
    </location>
</feature>
<feature type="compositionally biased region" description="Basic and acidic residues" evidence="1">
    <location>
        <begin position="358"/>
        <end position="367"/>
    </location>
</feature>
<dbReference type="EMBL" id="ANOH01000364">
    <property type="protein sequence ID" value="EMI53312.1"/>
    <property type="molecule type" value="Genomic_DNA"/>
</dbReference>
<dbReference type="InterPro" id="IPR051172">
    <property type="entry name" value="Chlamydia_OmcB"/>
</dbReference>
<dbReference type="Pfam" id="PF01345">
    <property type="entry name" value="DUF11"/>
    <property type="match status" value="1"/>
</dbReference>
<dbReference type="InterPro" id="IPR047589">
    <property type="entry name" value="DUF11_rpt"/>
</dbReference>
<protein>
    <submittedName>
        <fullName evidence="3">60 kDa outer membrane protein</fullName>
    </submittedName>
</protein>
<dbReference type="PANTHER" id="PTHR34819:SF4">
    <property type="entry name" value="LARGE CYSTEINE-RICH PERIPLASMIC PROTEIN OMCB"/>
    <property type="match status" value="1"/>
</dbReference>
<proteinExistence type="predicted"/>